<keyword evidence="2" id="KW-0732">Signal</keyword>
<keyword evidence="4" id="KW-1185">Reference proteome</keyword>
<feature type="region of interest" description="Disordered" evidence="1">
    <location>
        <begin position="131"/>
        <end position="163"/>
    </location>
</feature>
<evidence type="ECO:0008006" key="5">
    <source>
        <dbReference type="Google" id="ProtNLM"/>
    </source>
</evidence>
<sequence>MKRIWLVLPLAAALAACGGGEGTTISIEGDNGSVTAKADKDGRVEVKAPGFEGSIKLPKFRMDADNFDIDGVKLYPGSTISSLNIEDRGSDTDKGGVRVAFDAPADAERVRTWFREQMEGAGFTVTGNRAELTGKTSEGSPYTLKVDPAGDGKSRGTLSVTGG</sequence>
<accession>A0ABW8YH24</accession>
<evidence type="ECO:0000256" key="2">
    <source>
        <dbReference type="SAM" id="SignalP"/>
    </source>
</evidence>
<feature type="chain" id="PRO_5045656543" description="Lipoprotein" evidence="2">
    <location>
        <begin position="19"/>
        <end position="163"/>
    </location>
</feature>
<feature type="signal peptide" evidence="2">
    <location>
        <begin position="1"/>
        <end position="18"/>
    </location>
</feature>
<dbReference type="PROSITE" id="PS51257">
    <property type="entry name" value="PROKAR_LIPOPROTEIN"/>
    <property type="match status" value="1"/>
</dbReference>
<protein>
    <recommendedName>
        <fullName evidence="5">Lipoprotein</fullName>
    </recommendedName>
</protein>
<evidence type="ECO:0000313" key="3">
    <source>
        <dbReference type="EMBL" id="MFL9839556.1"/>
    </source>
</evidence>
<evidence type="ECO:0000313" key="4">
    <source>
        <dbReference type="Proteomes" id="UP001629244"/>
    </source>
</evidence>
<proteinExistence type="predicted"/>
<dbReference type="Proteomes" id="UP001629244">
    <property type="component" value="Unassembled WGS sequence"/>
</dbReference>
<name>A0ABW8YH24_9SPHN</name>
<gene>
    <name evidence="3" type="ORF">ABS767_01155</name>
</gene>
<evidence type="ECO:0000256" key="1">
    <source>
        <dbReference type="SAM" id="MobiDB-lite"/>
    </source>
</evidence>
<dbReference type="EMBL" id="JBELQC010000001">
    <property type="protein sequence ID" value="MFL9839556.1"/>
    <property type="molecule type" value="Genomic_DNA"/>
</dbReference>
<comment type="caution">
    <text evidence="3">The sequence shown here is derived from an EMBL/GenBank/DDBJ whole genome shotgun (WGS) entry which is preliminary data.</text>
</comment>
<reference evidence="3 4" key="1">
    <citation type="submission" date="2024-06" db="EMBL/GenBank/DDBJ databases">
        <authorList>
            <person name="Kaempfer P."/>
            <person name="Viver T."/>
        </authorList>
    </citation>
    <scope>NUCLEOTIDE SEQUENCE [LARGE SCALE GENOMIC DNA]</scope>
    <source>
        <strain evidence="3 4">ST-64</strain>
    </source>
</reference>
<dbReference type="RefSeq" id="WP_408076528.1">
    <property type="nucleotide sequence ID" value="NZ_JBELQC010000001.1"/>
</dbReference>
<organism evidence="3 4">
    <name type="scientific">Sphingomonas plantiphila</name>
    <dbReference type="NCBI Taxonomy" id="3163295"/>
    <lineage>
        <taxon>Bacteria</taxon>
        <taxon>Pseudomonadati</taxon>
        <taxon>Pseudomonadota</taxon>
        <taxon>Alphaproteobacteria</taxon>
        <taxon>Sphingomonadales</taxon>
        <taxon>Sphingomonadaceae</taxon>
        <taxon>Sphingomonas</taxon>
    </lineage>
</organism>